<keyword evidence="4 10" id="KW-0808">Transferase</keyword>
<feature type="domain" description="DNA methylase adenine-specific" evidence="8">
    <location>
        <begin position="171"/>
        <end position="488"/>
    </location>
</feature>
<dbReference type="InterPro" id="IPR002052">
    <property type="entry name" value="DNA_methylase_N6_adenine_CS"/>
</dbReference>
<dbReference type="InterPro" id="IPR038333">
    <property type="entry name" value="T1MK-like_N_sf"/>
</dbReference>
<sequence>MNQPESHLDKSRLNNLADEIWKSAIRLRGKFSAHDYQNVILPIVTIRRLECVLIRWREAKAEEIRSKRPKITDEDLEKLVKSLELNPQQSPGFSNSTTWTMRKVYEEDHTLLEKNFRAYLKGFSENIQDILDSFDYRAVIGKMVKNARLAPILNQYSILDIGPQSLSSLEMGYIYEELLRRFSEAHAEAAGDHFTPREVIRLMVELLQIPIPTRHTSIYDPACGTGGMLYVAKEHLLDKAKTDKEREAVDKFITLHGTELMAETYAIARSEALIRNETQTTIHWGNSLIPHVEGSKDPGDQFPESKHQFDYMLSNPPFGVTWGGKDGYQTEAEKLESTRYLAGMPSVGDGSLLFLQTILAKMKPAPKEGKTQQGGSKVAIIFNGSPLSNGDCGSGESEIRRWILENDWLDAIVMLPGDLFYNTGIYTYIWLLRNDRDAIGRKGRIMLIDARQQYEKEPKSFGSKRNRIVERHRAWIEDRYHNGWNRRKADDDVRFFTKDDFAFHKVEVVFWQTDENDEHAIITEPFPVSFTSGNVSKKQEFYDSEITFHIRVTSPKTETLHEFDITVGPEDKFLDAYKAEIKDRFGKEMKNFNSSTLNKLEPEVTYTHRHYTKDDEYIPVDPKRDPDKYIPEFLEREIEKPIIRWEDRQQLGYEILPNKYFYKYVEPPKADALLREFWKLEAKAEDLLKGLAEEVV</sequence>
<evidence type="ECO:0000256" key="5">
    <source>
        <dbReference type="ARBA" id="ARBA00022691"/>
    </source>
</evidence>
<evidence type="ECO:0000256" key="1">
    <source>
        <dbReference type="ARBA" id="ARBA00006594"/>
    </source>
</evidence>
<evidence type="ECO:0000256" key="2">
    <source>
        <dbReference type="ARBA" id="ARBA00011900"/>
    </source>
</evidence>
<dbReference type="InterPro" id="IPR003356">
    <property type="entry name" value="DNA_methylase_A-5"/>
</dbReference>
<proteinExistence type="inferred from homology"/>
<feature type="domain" description="N6 adenine-specific DNA methyltransferase N-terminal" evidence="9">
    <location>
        <begin position="16"/>
        <end position="153"/>
    </location>
</feature>
<dbReference type="Pfam" id="PF12161">
    <property type="entry name" value="HsdM_N"/>
    <property type="match status" value="1"/>
</dbReference>
<reference evidence="10 11" key="1">
    <citation type="submission" date="2019-02" db="EMBL/GenBank/DDBJ databases">
        <title>Deep-cultivation of Planctomycetes and their phenomic and genomic characterization uncovers novel biology.</title>
        <authorList>
            <person name="Wiegand S."/>
            <person name="Jogler M."/>
            <person name="Boedeker C."/>
            <person name="Pinto D."/>
            <person name="Vollmers J."/>
            <person name="Rivas-Marin E."/>
            <person name="Kohn T."/>
            <person name="Peeters S.H."/>
            <person name="Heuer A."/>
            <person name="Rast P."/>
            <person name="Oberbeckmann S."/>
            <person name="Bunk B."/>
            <person name="Jeske O."/>
            <person name="Meyerdierks A."/>
            <person name="Storesund J.E."/>
            <person name="Kallscheuer N."/>
            <person name="Luecker S."/>
            <person name="Lage O.M."/>
            <person name="Pohl T."/>
            <person name="Merkel B.J."/>
            <person name="Hornburger P."/>
            <person name="Mueller R.-W."/>
            <person name="Bruemmer F."/>
            <person name="Labrenz M."/>
            <person name="Spormann A.M."/>
            <person name="Op Den Camp H."/>
            <person name="Overmann J."/>
            <person name="Amann R."/>
            <person name="Jetten M.S.M."/>
            <person name="Mascher T."/>
            <person name="Medema M.H."/>
            <person name="Devos D.P."/>
            <person name="Kaster A.-K."/>
            <person name="Ovreas L."/>
            <person name="Rohde M."/>
            <person name="Galperin M.Y."/>
            <person name="Jogler C."/>
        </authorList>
    </citation>
    <scope>NUCLEOTIDE SEQUENCE [LARGE SCALE GENOMIC DNA]</scope>
    <source>
        <strain evidence="10 11">Pan14r</strain>
    </source>
</reference>
<dbReference type="RefSeq" id="WP_146439831.1">
    <property type="nucleotide sequence ID" value="NZ_SJPL01000001.1"/>
</dbReference>
<evidence type="ECO:0000256" key="6">
    <source>
        <dbReference type="ARBA" id="ARBA00022747"/>
    </source>
</evidence>
<protein>
    <recommendedName>
        <fullName evidence="2">site-specific DNA-methyltransferase (adenine-specific)</fullName>
        <ecNumber evidence="2">2.1.1.72</ecNumber>
    </recommendedName>
</protein>
<keyword evidence="5" id="KW-0949">S-adenosyl-L-methionine</keyword>
<dbReference type="AlphaFoldDB" id="A0A5C5Y767"/>
<evidence type="ECO:0000256" key="4">
    <source>
        <dbReference type="ARBA" id="ARBA00022679"/>
    </source>
</evidence>
<dbReference type="EMBL" id="SJPL01000001">
    <property type="protein sequence ID" value="TWT71517.1"/>
    <property type="molecule type" value="Genomic_DNA"/>
</dbReference>
<dbReference type="GO" id="GO:0009007">
    <property type="term" value="F:site-specific DNA-methyltransferase (adenine-specific) activity"/>
    <property type="evidence" value="ECO:0007669"/>
    <property type="project" value="UniProtKB-EC"/>
</dbReference>
<dbReference type="Gene3D" id="3.40.50.150">
    <property type="entry name" value="Vaccinia Virus protein VP39"/>
    <property type="match status" value="1"/>
</dbReference>
<dbReference type="Proteomes" id="UP000317238">
    <property type="component" value="Unassembled WGS sequence"/>
</dbReference>
<dbReference type="InterPro" id="IPR051537">
    <property type="entry name" value="DNA_Adenine_Mtase"/>
</dbReference>
<dbReference type="PANTHER" id="PTHR42933:SF3">
    <property type="entry name" value="TYPE I RESTRICTION ENZYME MJAVIII METHYLASE SUBUNIT"/>
    <property type="match status" value="1"/>
</dbReference>
<dbReference type="PROSITE" id="PS00092">
    <property type="entry name" value="N6_MTASE"/>
    <property type="match status" value="1"/>
</dbReference>
<comment type="catalytic activity">
    <reaction evidence="7">
        <text>a 2'-deoxyadenosine in DNA + S-adenosyl-L-methionine = an N(6)-methyl-2'-deoxyadenosine in DNA + S-adenosyl-L-homocysteine + H(+)</text>
        <dbReference type="Rhea" id="RHEA:15197"/>
        <dbReference type="Rhea" id="RHEA-COMP:12418"/>
        <dbReference type="Rhea" id="RHEA-COMP:12419"/>
        <dbReference type="ChEBI" id="CHEBI:15378"/>
        <dbReference type="ChEBI" id="CHEBI:57856"/>
        <dbReference type="ChEBI" id="CHEBI:59789"/>
        <dbReference type="ChEBI" id="CHEBI:90615"/>
        <dbReference type="ChEBI" id="CHEBI:90616"/>
        <dbReference type="EC" id="2.1.1.72"/>
    </reaction>
</comment>
<dbReference type="InterPro" id="IPR022749">
    <property type="entry name" value="D12N6_MeTrfase_N"/>
</dbReference>
<dbReference type="InterPro" id="IPR029063">
    <property type="entry name" value="SAM-dependent_MTases_sf"/>
</dbReference>
<organism evidence="10 11">
    <name type="scientific">Crateriforma conspicua</name>
    <dbReference type="NCBI Taxonomy" id="2527996"/>
    <lineage>
        <taxon>Bacteria</taxon>
        <taxon>Pseudomonadati</taxon>
        <taxon>Planctomycetota</taxon>
        <taxon>Planctomycetia</taxon>
        <taxon>Planctomycetales</taxon>
        <taxon>Planctomycetaceae</taxon>
        <taxon>Crateriforma</taxon>
    </lineage>
</organism>
<comment type="similarity">
    <text evidence="1">Belongs to the N(4)/N(6)-methyltransferase family.</text>
</comment>
<evidence type="ECO:0000313" key="10">
    <source>
        <dbReference type="EMBL" id="TWT71517.1"/>
    </source>
</evidence>
<dbReference type="Gene3D" id="1.20.1260.30">
    <property type="match status" value="1"/>
</dbReference>
<dbReference type="GO" id="GO:0008170">
    <property type="term" value="F:N-methyltransferase activity"/>
    <property type="evidence" value="ECO:0007669"/>
    <property type="project" value="InterPro"/>
</dbReference>
<dbReference type="EC" id="2.1.1.72" evidence="2"/>
<dbReference type="Pfam" id="PF02384">
    <property type="entry name" value="N6_Mtase"/>
    <property type="match status" value="1"/>
</dbReference>
<name>A0A5C5Y767_9PLAN</name>
<dbReference type="PRINTS" id="PR00507">
    <property type="entry name" value="N12N6MTFRASE"/>
</dbReference>
<keyword evidence="6" id="KW-0680">Restriction system</keyword>
<evidence type="ECO:0000259" key="8">
    <source>
        <dbReference type="Pfam" id="PF02384"/>
    </source>
</evidence>
<dbReference type="PANTHER" id="PTHR42933">
    <property type="entry name" value="SLR6095 PROTEIN"/>
    <property type="match status" value="1"/>
</dbReference>
<keyword evidence="3 10" id="KW-0489">Methyltransferase</keyword>
<dbReference type="GO" id="GO:0003677">
    <property type="term" value="F:DNA binding"/>
    <property type="evidence" value="ECO:0007669"/>
    <property type="project" value="InterPro"/>
</dbReference>
<dbReference type="SUPFAM" id="SSF53335">
    <property type="entry name" value="S-adenosyl-L-methionine-dependent methyltransferases"/>
    <property type="match status" value="1"/>
</dbReference>
<dbReference type="GO" id="GO:0032259">
    <property type="term" value="P:methylation"/>
    <property type="evidence" value="ECO:0007669"/>
    <property type="project" value="UniProtKB-KW"/>
</dbReference>
<evidence type="ECO:0000259" key="9">
    <source>
        <dbReference type="Pfam" id="PF12161"/>
    </source>
</evidence>
<evidence type="ECO:0000256" key="3">
    <source>
        <dbReference type="ARBA" id="ARBA00022603"/>
    </source>
</evidence>
<evidence type="ECO:0000256" key="7">
    <source>
        <dbReference type="ARBA" id="ARBA00047942"/>
    </source>
</evidence>
<comment type="caution">
    <text evidence="10">The sequence shown here is derived from an EMBL/GenBank/DDBJ whole genome shotgun (WGS) entry which is preliminary data.</text>
</comment>
<keyword evidence="11" id="KW-1185">Reference proteome</keyword>
<gene>
    <name evidence="10" type="ORF">Pan14r_38270</name>
</gene>
<accession>A0A5C5Y767</accession>
<dbReference type="OrthoDB" id="9814572at2"/>
<evidence type="ECO:0000313" key="11">
    <source>
        <dbReference type="Proteomes" id="UP000317238"/>
    </source>
</evidence>
<dbReference type="GO" id="GO:0009307">
    <property type="term" value="P:DNA restriction-modification system"/>
    <property type="evidence" value="ECO:0007669"/>
    <property type="project" value="UniProtKB-KW"/>
</dbReference>